<evidence type="ECO:0000313" key="3">
    <source>
        <dbReference type="Proteomes" id="UP000198967"/>
    </source>
</evidence>
<dbReference type="OrthoDB" id="10001873at2"/>
<reference evidence="2 3" key="1">
    <citation type="submission" date="2016-10" db="EMBL/GenBank/DDBJ databases">
        <authorList>
            <person name="de Groot N.N."/>
        </authorList>
    </citation>
    <scope>NUCLEOTIDE SEQUENCE [LARGE SCALE GENOMIC DNA]</scope>
    <source>
        <strain evidence="2 3">CGMCC 4.3143</strain>
    </source>
</reference>
<feature type="transmembrane region" description="Helical" evidence="1">
    <location>
        <begin position="107"/>
        <end position="130"/>
    </location>
</feature>
<accession>A0A1G7FP00</accession>
<evidence type="ECO:0000313" key="2">
    <source>
        <dbReference type="EMBL" id="SDE77632.1"/>
    </source>
</evidence>
<gene>
    <name evidence="2" type="ORF">SAMN05216377_10251</name>
</gene>
<feature type="transmembrane region" description="Helical" evidence="1">
    <location>
        <begin position="137"/>
        <end position="159"/>
    </location>
</feature>
<dbReference type="RefSeq" id="WP_093076289.1">
    <property type="nucleotide sequence ID" value="NZ_FNBE01000002.1"/>
</dbReference>
<keyword evidence="1" id="KW-1133">Transmembrane helix</keyword>
<protein>
    <submittedName>
        <fullName evidence="2">Uncharacterized protein</fullName>
    </submittedName>
</protein>
<keyword evidence="1" id="KW-0472">Membrane</keyword>
<evidence type="ECO:0000256" key="1">
    <source>
        <dbReference type="SAM" id="Phobius"/>
    </source>
</evidence>
<feature type="transmembrane region" description="Helical" evidence="1">
    <location>
        <begin position="73"/>
        <end position="101"/>
    </location>
</feature>
<sequence>MTTTPHHEPAALRFEPPAGLLPSNPGVIPAPREPWAPAGVPQFPAVRSWEVEQPFLQFPTVPRRRAPQPGGVLAVRVVGLTVTALCALWPAFFALMFIAFGLGLGDLGAVLMGGMVAVFALGWPLAVWFATTRAQHVWPVLLTLVPTFLTVLFSAYVFLF</sequence>
<keyword evidence="1" id="KW-0812">Transmembrane</keyword>
<name>A0A1G7FP00_PSEOR</name>
<keyword evidence="3" id="KW-1185">Reference proteome</keyword>
<proteinExistence type="predicted"/>
<dbReference type="EMBL" id="FNBE01000002">
    <property type="protein sequence ID" value="SDE77632.1"/>
    <property type="molecule type" value="Genomic_DNA"/>
</dbReference>
<dbReference type="AlphaFoldDB" id="A0A1G7FP00"/>
<dbReference type="Proteomes" id="UP000198967">
    <property type="component" value="Unassembled WGS sequence"/>
</dbReference>
<organism evidence="2 3">
    <name type="scientific">Pseudonocardia oroxyli</name>
    <dbReference type="NCBI Taxonomy" id="366584"/>
    <lineage>
        <taxon>Bacteria</taxon>
        <taxon>Bacillati</taxon>
        <taxon>Actinomycetota</taxon>
        <taxon>Actinomycetes</taxon>
        <taxon>Pseudonocardiales</taxon>
        <taxon>Pseudonocardiaceae</taxon>
        <taxon>Pseudonocardia</taxon>
    </lineage>
</organism>